<dbReference type="RefSeq" id="WP_136238660.1">
    <property type="nucleotide sequence ID" value="NZ_JASKMB010000006.1"/>
</dbReference>
<protein>
    <recommendedName>
        <fullName evidence="5">Lipoprotein</fullName>
    </recommendedName>
</protein>
<dbReference type="Proteomes" id="UP001257895">
    <property type="component" value="Unassembled WGS sequence"/>
</dbReference>
<feature type="compositionally biased region" description="Basic and acidic residues" evidence="1">
    <location>
        <begin position="89"/>
        <end position="98"/>
    </location>
</feature>
<keyword evidence="2" id="KW-0732">Signal</keyword>
<feature type="chain" id="PRO_5045607560" description="Lipoprotein" evidence="2">
    <location>
        <begin position="31"/>
        <end position="160"/>
    </location>
</feature>
<organism evidence="3 4">
    <name type="scientific">Streptomyces thermocarboxydus</name>
    <dbReference type="NCBI Taxonomy" id="59299"/>
    <lineage>
        <taxon>Bacteria</taxon>
        <taxon>Bacillati</taxon>
        <taxon>Actinomycetota</taxon>
        <taxon>Actinomycetes</taxon>
        <taxon>Kitasatosporales</taxon>
        <taxon>Streptomycetaceae</taxon>
        <taxon>Streptomyces</taxon>
    </lineage>
</organism>
<evidence type="ECO:0000313" key="3">
    <source>
        <dbReference type="EMBL" id="MDT6969993.1"/>
    </source>
</evidence>
<comment type="caution">
    <text evidence="3">The sequence shown here is derived from an EMBL/GenBank/DDBJ whole genome shotgun (WGS) entry which is preliminary data.</text>
</comment>
<proteinExistence type="predicted"/>
<keyword evidence="4" id="KW-1185">Reference proteome</keyword>
<sequence>MGIARLGRVLGASLAGGLLSALLSGCYSLAAAIQDPPQPPGTPQVVTDGHLVGTWRDEAGGSITFAADGAFTATKICGEFLDWTGNGPGREDSRRKSGDGSWETMVWTPSGESTPRTEMTIQFSNSDMSGEYETGGTSRSPKLWTYIGELDDYNLCTLSR</sequence>
<evidence type="ECO:0000313" key="4">
    <source>
        <dbReference type="Proteomes" id="UP001257895"/>
    </source>
</evidence>
<evidence type="ECO:0000256" key="2">
    <source>
        <dbReference type="SAM" id="SignalP"/>
    </source>
</evidence>
<dbReference type="PROSITE" id="PS51257">
    <property type="entry name" value="PROKAR_LIPOPROTEIN"/>
    <property type="match status" value="1"/>
</dbReference>
<accession>A0ABU3J4J9</accession>
<feature type="signal peptide" evidence="2">
    <location>
        <begin position="1"/>
        <end position="30"/>
    </location>
</feature>
<evidence type="ECO:0000256" key="1">
    <source>
        <dbReference type="SAM" id="MobiDB-lite"/>
    </source>
</evidence>
<feature type="region of interest" description="Disordered" evidence="1">
    <location>
        <begin position="86"/>
        <end position="117"/>
    </location>
</feature>
<gene>
    <name evidence="3" type="ORF">QNO05_09040</name>
</gene>
<dbReference type="EMBL" id="JASKMB010000006">
    <property type="protein sequence ID" value="MDT6969993.1"/>
    <property type="molecule type" value="Genomic_DNA"/>
</dbReference>
<reference evidence="3 4" key="1">
    <citation type="submission" date="2023-05" db="EMBL/GenBank/DDBJ databases">
        <title>Streptomyces fuscus sp. nov., a brown-black pigment producing actinomyces isolated from dry sand of Sea duck farm.</title>
        <authorList>
            <person name="Xie J."/>
            <person name="Shen N."/>
        </authorList>
    </citation>
    <scope>NUCLEOTIDE SEQUENCE [LARGE SCALE GENOMIC DNA]</scope>
    <source>
        <strain evidence="3 4">CGMCC 4.1883</strain>
    </source>
</reference>
<name>A0ABU3J4J9_9ACTN</name>
<evidence type="ECO:0008006" key="5">
    <source>
        <dbReference type="Google" id="ProtNLM"/>
    </source>
</evidence>